<accession>A0A0F4QEC9</accession>
<protein>
    <recommendedName>
        <fullName evidence="12">Permease</fullName>
    </recommendedName>
</protein>
<evidence type="ECO:0000259" key="9">
    <source>
        <dbReference type="Pfam" id="PF12704"/>
    </source>
</evidence>
<gene>
    <name evidence="10" type="ORF">TW77_22060</name>
</gene>
<comment type="subcellular location">
    <subcellularLocation>
        <location evidence="1">Cell membrane</location>
        <topology evidence="1">Multi-pass membrane protein</topology>
    </subcellularLocation>
</comment>
<evidence type="ECO:0008006" key="12">
    <source>
        <dbReference type="Google" id="ProtNLM"/>
    </source>
</evidence>
<dbReference type="PATRIC" id="fig|43658.5.peg.4648"/>
<dbReference type="RefSeq" id="WP_046007119.1">
    <property type="nucleotide sequence ID" value="NZ_JXYA01000065.1"/>
</dbReference>
<evidence type="ECO:0000256" key="4">
    <source>
        <dbReference type="ARBA" id="ARBA00022989"/>
    </source>
</evidence>
<feature type="domain" description="ABC3 transporter permease C-terminal" evidence="8">
    <location>
        <begin position="305"/>
        <end position="411"/>
    </location>
</feature>
<dbReference type="GO" id="GO:0022857">
    <property type="term" value="F:transmembrane transporter activity"/>
    <property type="evidence" value="ECO:0007669"/>
    <property type="project" value="TreeGrafter"/>
</dbReference>
<dbReference type="Proteomes" id="UP000033452">
    <property type="component" value="Unassembled WGS sequence"/>
</dbReference>
<feature type="transmembrane region" description="Helical" evidence="7">
    <location>
        <begin position="741"/>
        <end position="763"/>
    </location>
</feature>
<comment type="similarity">
    <text evidence="6">Belongs to the ABC-4 integral membrane protein family.</text>
</comment>
<feature type="transmembrane region" description="Helical" evidence="7">
    <location>
        <begin position="686"/>
        <end position="707"/>
    </location>
</feature>
<dbReference type="GO" id="GO:0005886">
    <property type="term" value="C:plasma membrane"/>
    <property type="evidence" value="ECO:0007669"/>
    <property type="project" value="UniProtKB-SubCell"/>
</dbReference>
<evidence type="ECO:0000256" key="1">
    <source>
        <dbReference type="ARBA" id="ARBA00004651"/>
    </source>
</evidence>
<name>A0A0F4QEC9_9GAMM</name>
<keyword evidence="4 7" id="KW-1133">Transmembrane helix</keyword>
<dbReference type="InterPro" id="IPR050250">
    <property type="entry name" value="Macrolide_Exporter_MacB"/>
</dbReference>
<evidence type="ECO:0000313" key="10">
    <source>
        <dbReference type="EMBL" id="KJZ05609.1"/>
    </source>
</evidence>
<feature type="transmembrane region" description="Helical" evidence="7">
    <location>
        <begin position="345"/>
        <end position="369"/>
    </location>
</feature>
<dbReference type="InterPro" id="IPR003838">
    <property type="entry name" value="ABC3_permease_C"/>
</dbReference>
<feature type="transmembrane region" description="Helical" evidence="7">
    <location>
        <begin position="389"/>
        <end position="411"/>
    </location>
</feature>
<dbReference type="EMBL" id="JXYA01000065">
    <property type="protein sequence ID" value="KJZ05609.1"/>
    <property type="molecule type" value="Genomic_DNA"/>
</dbReference>
<keyword evidence="2" id="KW-1003">Cell membrane</keyword>
<feature type="domain" description="MacB-like periplasmic core" evidence="9">
    <location>
        <begin position="547"/>
        <end position="651"/>
    </location>
</feature>
<sequence>MLQRYRDFIWFTCLQPALMQLGQQPRWALSMLSLLTLTLSAVLCVAALLYHIWFKPLPYPVPQHTLVLDHHRQASSAGLTDHGWPYPAVTQLLRMAGNTAPASDGETQPNPLLSFYYAEEVPLETTYQEKIKTAYVSGDWQTMLGGELIYGHSNPFLAAPDTQPRGAVISFALWHSAFGGTPDILRHHLNINGVKHPIRGVVSQDYQPPELFKAGWQPDLWLPWRYNNSEYKGYWQSPDPNIRMLLRSQTAQTQLAQLQSQVNSAATSHAPKQLQDWQTRLTAQPLTTALRGDHPIIFIVFACTLALLLLASLNLAQLFLLQLLQSRHQLAVRSVVGANYTTLRNTLLCQLLLLIAPAVMLALGVTHFALQYSAAWLSQFIYQSEQLALNWPMVLLASLLGAAILALFMALSHRHCQSDTLMRSLKRSGKGQAAQLSQTTIRRFVASQVLLVSLAILICAQLVWDNLKQLSHPLGFEAQQVYELEFNVATLDWQGWSAYAPMAKAFKQALLQEPGVVAASFARTPLKDDFQFNVTAAWRDTRYLPFHRNVDQDYFAVLAQRLITGRTFTKQDIDEQRPVVIVNRTFAQKLGGEVLDKTLEVDGSTPQRIIAVIDDLQLPGKPVPPARFYLPNFGSATYLLVKLAPGLTLSKTQLSTLLQQQHPQFVLTQWRALDDEVARAHQYRRITTWLLVFVNLLILIITAYGIYSLQSYAAYLQQSVVKVHLMLGAKRRQVLLARVRAFLQPALMSIAFAVIAVGLSWPWLKTLMVFSPSPALIALSLGGVIVTLVAISLVTAHQYVPTRRLL</sequence>
<dbReference type="OrthoDB" id="6277728at2"/>
<feature type="transmembrane region" description="Helical" evidence="7">
    <location>
        <begin position="775"/>
        <end position="796"/>
    </location>
</feature>
<dbReference type="PANTHER" id="PTHR30572">
    <property type="entry name" value="MEMBRANE COMPONENT OF TRANSPORTER-RELATED"/>
    <property type="match status" value="1"/>
</dbReference>
<evidence type="ECO:0000259" key="8">
    <source>
        <dbReference type="Pfam" id="PF02687"/>
    </source>
</evidence>
<evidence type="ECO:0000256" key="2">
    <source>
        <dbReference type="ARBA" id="ARBA00022475"/>
    </source>
</evidence>
<evidence type="ECO:0000256" key="3">
    <source>
        <dbReference type="ARBA" id="ARBA00022692"/>
    </source>
</evidence>
<evidence type="ECO:0000313" key="11">
    <source>
        <dbReference type="Proteomes" id="UP000033452"/>
    </source>
</evidence>
<reference evidence="10 11" key="1">
    <citation type="journal article" date="2015" name="BMC Genomics">
        <title>Genome mining reveals unlocked bioactive potential of marine Gram-negative bacteria.</title>
        <authorList>
            <person name="Machado H."/>
            <person name="Sonnenschein E.C."/>
            <person name="Melchiorsen J."/>
            <person name="Gram L."/>
        </authorList>
    </citation>
    <scope>NUCLEOTIDE SEQUENCE [LARGE SCALE GENOMIC DNA]</scope>
    <source>
        <strain evidence="10 11">S2471</strain>
    </source>
</reference>
<keyword evidence="11" id="KW-1185">Reference proteome</keyword>
<keyword evidence="5 7" id="KW-0472">Membrane</keyword>
<dbReference type="Pfam" id="PF02687">
    <property type="entry name" value="FtsX"/>
    <property type="match status" value="1"/>
</dbReference>
<keyword evidence="3 7" id="KW-0812">Transmembrane</keyword>
<dbReference type="AlphaFoldDB" id="A0A0F4QEC9"/>
<organism evidence="10 11">
    <name type="scientific">Pseudoalteromonas rubra</name>
    <dbReference type="NCBI Taxonomy" id="43658"/>
    <lineage>
        <taxon>Bacteria</taxon>
        <taxon>Pseudomonadati</taxon>
        <taxon>Pseudomonadota</taxon>
        <taxon>Gammaproteobacteria</taxon>
        <taxon>Alteromonadales</taxon>
        <taxon>Pseudoalteromonadaceae</taxon>
        <taxon>Pseudoalteromonas</taxon>
    </lineage>
</organism>
<feature type="transmembrane region" description="Helical" evidence="7">
    <location>
        <begin position="444"/>
        <end position="464"/>
    </location>
</feature>
<dbReference type="PANTHER" id="PTHR30572:SF4">
    <property type="entry name" value="ABC TRANSPORTER PERMEASE YTRF"/>
    <property type="match status" value="1"/>
</dbReference>
<evidence type="ECO:0000256" key="5">
    <source>
        <dbReference type="ARBA" id="ARBA00023136"/>
    </source>
</evidence>
<dbReference type="InterPro" id="IPR025857">
    <property type="entry name" value="MacB_PCD"/>
</dbReference>
<proteinExistence type="inferred from homology"/>
<feature type="transmembrane region" description="Helical" evidence="7">
    <location>
        <begin position="27"/>
        <end position="53"/>
    </location>
</feature>
<dbReference type="Pfam" id="PF12704">
    <property type="entry name" value="MacB_PCD"/>
    <property type="match status" value="1"/>
</dbReference>
<evidence type="ECO:0000256" key="6">
    <source>
        <dbReference type="ARBA" id="ARBA00038076"/>
    </source>
</evidence>
<evidence type="ECO:0000256" key="7">
    <source>
        <dbReference type="SAM" id="Phobius"/>
    </source>
</evidence>
<comment type="caution">
    <text evidence="10">The sequence shown here is derived from an EMBL/GenBank/DDBJ whole genome shotgun (WGS) entry which is preliminary data.</text>
</comment>
<feature type="transmembrane region" description="Helical" evidence="7">
    <location>
        <begin position="296"/>
        <end position="324"/>
    </location>
</feature>